<dbReference type="VEuPathDB" id="PlasmoDB:PVPAM_020027800"/>
<organism evidence="2 5">
    <name type="scientific">Plasmodium vivax</name>
    <name type="common">malaria parasite P. vivax</name>
    <dbReference type="NCBI Taxonomy" id="5855"/>
    <lineage>
        <taxon>Eukaryota</taxon>
        <taxon>Sar</taxon>
        <taxon>Alveolata</taxon>
        <taxon>Apicomplexa</taxon>
        <taxon>Aconoidasida</taxon>
        <taxon>Haemosporida</taxon>
        <taxon>Plasmodiidae</taxon>
        <taxon>Plasmodium</taxon>
        <taxon>Plasmodium (Plasmodium)</taxon>
    </lineage>
</organism>
<dbReference type="AlphaFoldDB" id="A0A1G4EAR5"/>
<protein>
    <submittedName>
        <fullName evidence="2">VIR protein</fullName>
    </submittedName>
</protein>
<dbReference type="VEuPathDB" id="PlasmoDB:PVW1_120088100"/>
<evidence type="ECO:0000313" key="5">
    <source>
        <dbReference type="Proteomes" id="UP000305196"/>
    </source>
</evidence>
<name>A0A1G4EAR5_PLAVI</name>
<keyword evidence="1" id="KW-0472">Membrane</keyword>
<evidence type="ECO:0000256" key="1">
    <source>
        <dbReference type="SAM" id="Phobius"/>
    </source>
</evidence>
<proteinExistence type="predicted"/>
<dbReference type="Proteomes" id="UP000220605">
    <property type="component" value="Chromosome 12"/>
</dbReference>
<accession>A0A1G4EAR5</accession>
<dbReference type="VEuPathDB" id="PlasmoDB:PVP01_1200500"/>
<dbReference type="Proteomes" id="UP000305196">
    <property type="component" value="Unassembled WGS sequence"/>
</dbReference>
<evidence type="ECO:0000313" key="4">
    <source>
        <dbReference type="Proteomes" id="UP000220605"/>
    </source>
</evidence>
<keyword evidence="1" id="KW-1133">Transmembrane helix</keyword>
<dbReference type="EMBL" id="LT635623">
    <property type="protein sequence ID" value="VUZ97280.1"/>
    <property type="molecule type" value="Genomic_DNA"/>
</dbReference>
<evidence type="ECO:0000313" key="3">
    <source>
        <dbReference type="EMBL" id="VUZ97280.1"/>
    </source>
</evidence>
<evidence type="ECO:0000313" key="2">
    <source>
        <dbReference type="EMBL" id="SCA60711.1"/>
    </source>
</evidence>
<dbReference type="EMBL" id="FLYI01000444">
    <property type="protein sequence ID" value="SCA60711.1"/>
    <property type="molecule type" value="Genomic_DNA"/>
</dbReference>
<keyword evidence="1" id="KW-0812">Transmembrane</keyword>
<dbReference type="OrthoDB" id="383056at2759"/>
<feature type="transmembrane region" description="Helical" evidence="1">
    <location>
        <begin position="219"/>
        <end position="250"/>
    </location>
</feature>
<sequence length="291" mass="34671">MEELINNFSDFFNKYKPIFDKNNFESSVDYTDKCKTQVLIYSGKTDSFSPLCIKCMKYLKHLDDNRDDDYQKRGIIYLYLLLQHYEIHNKIYDGNTIENMKKLMNSFGELHSNDTNIHNFFDFYIHNILNYKLNDLYNLYHKFYNFRNNQECTDNKCKCAKECVDTYKNSVENCNNYGNAYLCNELEYFRNIYNKDKPFQICPDVDSYLPSFIKYSTSVIILISFITISVLSSLLFILYKFTPFGSCFFFRKKRPQRIYSNFTNAEANLLCTRGRSRTPEAKSYNIAYTSI</sequence>
<reference evidence="4 5" key="1">
    <citation type="submission" date="2016-07" db="EMBL/GenBank/DDBJ databases">
        <authorList>
            <consortium name="Pathogen Informatics"/>
        </authorList>
    </citation>
    <scope>NUCLEOTIDE SEQUENCE [LARGE SCALE GENOMIC DNA]</scope>
</reference>
<gene>
    <name evidence="2" type="ORF">PVC01_000091100</name>
    <name evidence="3" type="ORF">PVP01_1200500</name>
</gene>